<dbReference type="Pfam" id="PF11225">
    <property type="entry name" value="DUF3024"/>
    <property type="match status" value="1"/>
</dbReference>
<gene>
    <name evidence="1" type="ORF">DWB68_01575</name>
</gene>
<name>A0A399JHF0_9MICC</name>
<dbReference type="EMBL" id="QQXK01000002">
    <property type="protein sequence ID" value="RII43612.1"/>
    <property type="molecule type" value="Genomic_DNA"/>
</dbReference>
<protein>
    <submittedName>
        <fullName evidence="1">DUF3024 domain-containing protein</fullName>
    </submittedName>
</protein>
<dbReference type="Proteomes" id="UP000265419">
    <property type="component" value="Unassembled WGS sequence"/>
</dbReference>
<accession>A0A399JHF0</accession>
<dbReference type="AlphaFoldDB" id="A0A399JHF0"/>
<dbReference type="InterPro" id="IPR021388">
    <property type="entry name" value="DUF3024"/>
</dbReference>
<evidence type="ECO:0000313" key="1">
    <source>
        <dbReference type="EMBL" id="RII43612.1"/>
    </source>
</evidence>
<proteinExistence type="predicted"/>
<reference evidence="1 2" key="1">
    <citation type="submission" date="2018-07" db="EMBL/GenBank/DDBJ databases">
        <title>Arthrobacter sp. nov., isolated from raw cow's milk with high bacterial count.</title>
        <authorList>
            <person name="Hahne J."/>
            <person name="Isele D."/>
            <person name="Lipski A."/>
        </authorList>
    </citation>
    <scope>NUCLEOTIDE SEQUENCE [LARGE SCALE GENOMIC DNA]</scope>
    <source>
        <strain evidence="1 2">JZ R-35</strain>
    </source>
</reference>
<organism evidence="1 2">
    <name type="scientific">Galactobacter valiniphilus</name>
    <dbReference type="NCBI Taxonomy" id="2676122"/>
    <lineage>
        <taxon>Bacteria</taxon>
        <taxon>Bacillati</taxon>
        <taxon>Actinomycetota</taxon>
        <taxon>Actinomycetes</taxon>
        <taxon>Micrococcales</taxon>
        <taxon>Micrococcaceae</taxon>
        <taxon>Galactobacter</taxon>
    </lineage>
</organism>
<comment type="caution">
    <text evidence="1">The sequence shown here is derived from an EMBL/GenBank/DDBJ whole genome shotgun (WGS) entry which is preliminary data.</text>
</comment>
<evidence type="ECO:0000313" key="2">
    <source>
        <dbReference type="Proteomes" id="UP000265419"/>
    </source>
</evidence>
<dbReference type="RefSeq" id="WP_119423371.1">
    <property type="nucleotide sequence ID" value="NZ_QQXK01000002.1"/>
</dbReference>
<sequence length="108" mass="11959">MAIREQDLTVIRAWAASYAPEGEDRLGLRAEVDGHRVTIVESVRLVPAVDPADTTIAQLRFTALTELWSLFSAEASGEFHAYEPCGPDERVSTLLAAIDADENGRFWR</sequence>
<keyword evidence="2" id="KW-1185">Reference proteome</keyword>